<dbReference type="RefSeq" id="WP_008645020.1">
    <property type="nucleotide sequence ID" value="NZ_CP072212.1"/>
</dbReference>
<evidence type="ECO:0000313" key="1">
    <source>
        <dbReference type="EMBL" id="KAB6090989.1"/>
    </source>
</evidence>
<dbReference type="AlphaFoldDB" id="A0A412VJV2"/>
<evidence type="ECO:0000313" key="2">
    <source>
        <dbReference type="EMBL" id="RGV06816.1"/>
    </source>
</evidence>
<keyword evidence="4" id="KW-1185">Reference proteome</keyword>
<reference evidence="1 4" key="2">
    <citation type="journal article" date="2019" name="Nat. Med.">
        <title>A library of human gut bacterial isolates paired with longitudinal multiomics data enables mechanistic microbiome research.</title>
        <authorList>
            <person name="Poyet M."/>
            <person name="Groussin M."/>
            <person name="Gibbons S.M."/>
            <person name="Avila-Pacheco J."/>
            <person name="Jiang X."/>
            <person name="Kearney S.M."/>
            <person name="Perrotta A.R."/>
            <person name="Berdy B."/>
            <person name="Zhao S."/>
            <person name="Lieberman T.D."/>
            <person name="Swanson P.K."/>
            <person name="Smith M."/>
            <person name="Roesemann S."/>
            <person name="Alexander J.E."/>
            <person name="Rich S.A."/>
            <person name="Livny J."/>
            <person name="Vlamakis H."/>
            <person name="Clish C."/>
            <person name="Bullock K."/>
            <person name="Deik A."/>
            <person name="Scott J."/>
            <person name="Pierce K.A."/>
            <person name="Xavier R.J."/>
            <person name="Alm E.J."/>
        </authorList>
    </citation>
    <scope>NUCLEOTIDE SEQUENCE [LARGE SCALE GENOMIC DNA]</scope>
    <source>
        <strain evidence="1 4">BIOML-A74</strain>
    </source>
</reference>
<gene>
    <name evidence="2" type="ORF">DWW25_21100</name>
    <name evidence="1" type="ORF">GA574_03310</name>
</gene>
<accession>A0A412VJV2</accession>
<proteinExistence type="predicted"/>
<evidence type="ECO:0000313" key="3">
    <source>
        <dbReference type="Proteomes" id="UP000283369"/>
    </source>
</evidence>
<organism evidence="2 3">
    <name type="scientific">Bacteroides xylanisolvens</name>
    <dbReference type="NCBI Taxonomy" id="371601"/>
    <lineage>
        <taxon>Bacteria</taxon>
        <taxon>Pseudomonadati</taxon>
        <taxon>Bacteroidota</taxon>
        <taxon>Bacteroidia</taxon>
        <taxon>Bacteroidales</taxon>
        <taxon>Bacteroidaceae</taxon>
        <taxon>Bacteroides</taxon>
    </lineage>
</organism>
<evidence type="ECO:0000313" key="4">
    <source>
        <dbReference type="Proteomes" id="UP000435059"/>
    </source>
</evidence>
<comment type="caution">
    <text evidence="2">The sequence shown here is derived from an EMBL/GenBank/DDBJ whole genome shotgun (WGS) entry which is preliminary data.</text>
</comment>
<dbReference type="EMBL" id="QRYV01000065">
    <property type="protein sequence ID" value="RGV06816.1"/>
    <property type="molecule type" value="Genomic_DNA"/>
</dbReference>
<protein>
    <submittedName>
        <fullName evidence="2">Uncharacterized protein</fullName>
    </submittedName>
</protein>
<dbReference type="Proteomes" id="UP000283369">
    <property type="component" value="Unassembled WGS sequence"/>
</dbReference>
<dbReference type="EMBL" id="WDES01000003">
    <property type="protein sequence ID" value="KAB6090989.1"/>
    <property type="molecule type" value="Genomic_DNA"/>
</dbReference>
<reference evidence="2 3" key="1">
    <citation type="submission" date="2018-08" db="EMBL/GenBank/DDBJ databases">
        <title>A genome reference for cultivated species of the human gut microbiota.</title>
        <authorList>
            <person name="Zou Y."/>
            <person name="Xue W."/>
            <person name="Luo G."/>
        </authorList>
    </citation>
    <scope>NUCLEOTIDE SEQUENCE [LARGE SCALE GENOMIC DNA]</scope>
    <source>
        <strain evidence="2 3">AF14-7</strain>
    </source>
</reference>
<dbReference type="Proteomes" id="UP000435059">
    <property type="component" value="Unassembled WGS sequence"/>
</dbReference>
<name>A0A412VJV2_9BACE</name>
<sequence>MPITQKEKKYLKNKHKGGKNNSKGAIYESYYATYQIVSFMNQYITQLSNVHLTTQLHDAFVDDLFIEEPNAHKTYHQLKDVKDLTWETSKLKYDFKRQTEISSERNEKFKLKLIYSNPNSSVSTVPSEISSYTTSEYFPSCSSINQLILSHPIFKEAIQQITVSQHAENDELFGIAAAILGAWNSVEQESVSLQQILDIVHSIGKGYVNIKTYPNVEISEKCKILLNQFGISFLEKGTTVYWSYHNMNGEVVWTSEIEQNLQKANPANIWDLMELLS</sequence>